<keyword evidence="1" id="KW-0812">Transmembrane</keyword>
<organism evidence="3 4">
    <name type="scientific">Candidatus Gottesmanbacteria bacterium RBG_13_37_7</name>
    <dbReference type="NCBI Taxonomy" id="1798369"/>
    <lineage>
        <taxon>Bacteria</taxon>
        <taxon>Candidatus Gottesmaniibacteriota</taxon>
    </lineage>
</organism>
<feature type="transmembrane region" description="Helical" evidence="1">
    <location>
        <begin position="25"/>
        <end position="48"/>
    </location>
</feature>
<evidence type="ECO:0000313" key="4">
    <source>
        <dbReference type="Proteomes" id="UP000178230"/>
    </source>
</evidence>
<dbReference type="EMBL" id="MFIY01000005">
    <property type="protein sequence ID" value="OGG00514.1"/>
    <property type="molecule type" value="Genomic_DNA"/>
</dbReference>
<evidence type="ECO:0000313" key="3">
    <source>
        <dbReference type="EMBL" id="OGG00514.1"/>
    </source>
</evidence>
<protein>
    <recommendedName>
        <fullName evidence="2">SCP domain-containing protein</fullName>
    </recommendedName>
</protein>
<accession>A0A1F5YKA4</accession>
<dbReference type="InterPro" id="IPR014044">
    <property type="entry name" value="CAP_dom"/>
</dbReference>
<dbReference type="CDD" id="cd05379">
    <property type="entry name" value="CAP_bacterial"/>
    <property type="match status" value="1"/>
</dbReference>
<dbReference type="SUPFAM" id="SSF55797">
    <property type="entry name" value="PR-1-like"/>
    <property type="match status" value="1"/>
</dbReference>
<keyword evidence="1" id="KW-1133">Transmembrane helix</keyword>
<sequence>MFNKIRFFLTHAFFPHESNNYRAKLLQTISIVFIILVFIAYQSAVYLIKVYNPDILGYATNITVEKILDLVNQERIKNNLSPLTISSELTTAATQKAADMFTKDYWAHISPTGVTPWQFISSSGYDYIYAGENLAKNFDKSEDVFLAWMKSPTHRANILKAEYTDIGISIMNGDLNGEETTLVVQEFGKKSNTNGIVSNLVIPSRPPVHEIASSVNQEKSHHSPGFTTSVLNIINKFTSFSFTKNASLIVVEILLIILFIDSIYIWKNRLLRINGHSLAHIIFIIALFAAIGATGIGVIL</sequence>
<feature type="transmembrane region" description="Helical" evidence="1">
    <location>
        <begin position="278"/>
        <end position="299"/>
    </location>
</feature>
<gene>
    <name evidence="3" type="ORF">A2Y99_03690</name>
</gene>
<dbReference type="PANTHER" id="PTHR31157">
    <property type="entry name" value="SCP DOMAIN-CONTAINING PROTEIN"/>
    <property type="match status" value="1"/>
</dbReference>
<dbReference type="AlphaFoldDB" id="A0A1F5YKA4"/>
<dbReference type="InterPro" id="IPR035940">
    <property type="entry name" value="CAP_sf"/>
</dbReference>
<dbReference type="PANTHER" id="PTHR31157:SF1">
    <property type="entry name" value="SCP DOMAIN-CONTAINING PROTEIN"/>
    <property type="match status" value="1"/>
</dbReference>
<feature type="transmembrane region" description="Helical" evidence="1">
    <location>
        <begin position="246"/>
        <end position="266"/>
    </location>
</feature>
<dbReference type="Pfam" id="PF00188">
    <property type="entry name" value="CAP"/>
    <property type="match status" value="1"/>
</dbReference>
<proteinExistence type="predicted"/>
<keyword evidence="1" id="KW-0472">Membrane</keyword>
<dbReference type="Gene3D" id="3.40.33.10">
    <property type="entry name" value="CAP"/>
    <property type="match status" value="1"/>
</dbReference>
<dbReference type="Proteomes" id="UP000178230">
    <property type="component" value="Unassembled WGS sequence"/>
</dbReference>
<comment type="caution">
    <text evidence="3">The sequence shown here is derived from an EMBL/GenBank/DDBJ whole genome shotgun (WGS) entry which is preliminary data.</text>
</comment>
<feature type="domain" description="SCP" evidence="2">
    <location>
        <begin position="68"/>
        <end position="186"/>
    </location>
</feature>
<reference evidence="3 4" key="1">
    <citation type="journal article" date="2016" name="Nat. Commun.">
        <title>Thousands of microbial genomes shed light on interconnected biogeochemical processes in an aquifer system.</title>
        <authorList>
            <person name="Anantharaman K."/>
            <person name="Brown C.T."/>
            <person name="Hug L.A."/>
            <person name="Sharon I."/>
            <person name="Castelle C.J."/>
            <person name="Probst A.J."/>
            <person name="Thomas B.C."/>
            <person name="Singh A."/>
            <person name="Wilkins M.J."/>
            <person name="Karaoz U."/>
            <person name="Brodie E.L."/>
            <person name="Williams K.H."/>
            <person name="Hubbard S.S."/>
            <person name="Banfield J.F."/>
        </authorList>
    </citation>
    <scope>NUCLEOTIDE SEQUENCE [LARGE SCALE GENOMIC DNA]</scope>
</reference>
<evidence type="ECO:0000259" key="2">
    <source>
        <dbReference type="Pfam" id="PF00188"/>
    </source>
</evidence>
<name>A0A1F5YKA4_9BACT</name>
<evidence type="ECO:0000256" key="1">
    <source>
        <dbReference type="SAM" id="Phobius"/>
    </source>
</evidence>